<feature type="transmembrane region" description="Helical" evidence="1">
    <location>
        <begin position="76"/>
        <end position="101"/>
    </location>
</feature>
<sequence length="149" mass="17261">MSQEEVLGQLRAVTREANFLDARTQTLADVKFNGLVGRQKFRISRVIRRGETFLPLIEGRVEKTPRGSIIFLAYRLFPVALFFLIFWSVVLVSFAIFYGLALENWQNAMICSLLAVVNYMLCVFFFHRQVKASRAIFHQLINFHLKGKD</sequence>
<evidence type="ECO:0000313" key="3">
    <source>
        <dbReference type="Proteomes" id="UP000073816"/>
    </source>
</evidence>
<reference evidence="2 3" key="2">
    <citation type="journal article" date="2016" name="Genome Announc.">
        <title>Complete Genome Sequence of Algoriphagus sp. Strain M8-2, Isolated from a Brackish Lake.</title>
        <authorList>
            <person name="Muraguchi Y."/>
            <person name="Kushimoto K."/>
            <person name="Ohtsubo Y."/>
            <person name="Suzuki T."/>
            <person name="Dohra H."/>
            <person name="Kimbara K."/>
            <person name="Shintani M."/>
        </authorList>
    </citation>
    <scope>NUCLEOTIDE SEQUENCE [LARGE SCALE GENOMIC DNA]</scope>
    <source>
        <strain evidence="2 3">M8-2</strain>
    </source>
</reference>
<organism evidence="2 3">
    <name type="scientific">Algoriphagus sanaruensis</name>
    <dbReference type="NCBI Taxonomy" id="1727163"/>
    <lineage>
        <taxon>Bacteria</taxon>
        <taxon>Pseudomonadati</taxon>
        <taxon>Bacteroidota</taxon>
        <taxon>Cytophagia</taxon>
        <taxon>Cytophagales</taxon>
        <taxon>Cyclobacteriaceae</taxon>
        <taxon>Algoriphagus</taxon>
    </lineage>
</organism>
<protein>
    <submittedName>
        <fullName evidence="2">Uncharacterized protein</fullName>
    </submittedName>
</protein>
<gene>
    <name evidence="2" type="ORF">AO498_04120</name>
</gene>
<dbReference type="RefSeq" id="WP_067544062.1">
    <property type="nucleotide sequence ID" value="NZ_CP012836.1"/>
</dbReference>
<dbReference type="STRING" id="1727163.AO498_04120"/>
<proteinExistence type="predicted"/>
<keyword evidence="1" id="KW-1133">Transmembrane helix</keyword>
<keyword evidence="3" id="KW-1185">Reference proteome</keyword>
<reference evidence="3" key="1">
    <citation type="submission" date="2015-09" db="EMBL/GenBank/DDBJ databases">
        <title>Complete sequence of Algoriphagus sp. M8-2.</title>
        <authorList>
            <person name="Shintani M."/>
        </authorList>
    </citation>
    <scope>NUCLEOTIDE SEQUENCE [LARGE SCALE GENOMIC DNA]</scope>
    <source>
        <strain evidence="3">M8-2</strain>
    </source>
</reference>
<dbReference type="PATRIC" id="fig|1727163.4.peg.857"/>
<name>A0A142EKC3_9BACT</name>
<accession>A0A142EKC3</accession>
<dbReference type="AlphaFoldDB" id="A0A142EKC3"/>
<keyword evidence="1" id="KW-0812">Transmembrane</keyword>
<dbReference type="Proteomes" id="UP000073816">
    <property type="component" value="Chromosome"/>
</dbReference>
<feature type="transmembrane region" description="Helical" evidence="1">
    <location>
        <begin position="107"/>
        <end position="126"/>
    </location>
</feature>
<evidence type="ECO:0000313" key="2">
    <source>
        <dbReference type="EMBL" id="AMQ55578.1"/>
    </source>
</evidence>
<dbReference type="KEGG" id="alm:AO498_04120"/>
<dbReference type="EMBL" id="CP012836">
    <property type="protein sequence ID" value="AMQ55578.1"/>
    <property type="molecule type" value="Genomic_DNA"/>
</dbReference>
<dbReference type="OrthoDB" id="980906at2"/>
<evidence type="ECO:0000256" key="1">
    <source>
        <dbReference type="SAM" id="Phobius"/>
    </source>
</evidence>
<keyword evidence="1" id="KW-0472">Membrane</keyword>